<evidence type="ECO:0000313" key="1">
    <source>
        <dbReference type="EMBL" id="KWT91679.1"/>
    </source>
</evidence>
<organism evidence="1 2">
    <name type="scientific">Candidatus Magnetominusculus xianensis</name>
    <dbReference type="NCBI Taxonomy" id="1748249"/>
    <lineage>
        <taxon>Bacteria</taxon>
        <taxon>Pseudomonadati</taxon>
        <taxon>Nitrospirota</taxon>
        <taxon>Nitrospiria</taxon>
        <taxon>Nitrospirales</taxon>
        <taxon>Nitrospiraceae</taxon>
        <taxon>Candidatus Magnetominusculus</taxon>
    </lineage>
</organism>
<dbReference type="EMBL" id="LNQR01000030">
    <property type="protein sequence ID" value="KWT91679.1"/>
    <property type="molecule type" value="Genomic_DNA"/>
</dbReference>
<evidence type="ECO:0008006" key="3">
    <source>
        <dbReference type="Google" id="ProtNLM"/>
    </source>
</evidence>
<accession>A0ABR5SM34</accession>
<keyword evidence="2" id="KW-1185">Reference proteome</keyword>
<reference evidence="1 2" key="1">
    <citation type="submission" date="2015-11" db="EMBL/GenBank/DDBJ databases">
        <authorList>
            <person name="Lin W."/>
        </authorList>
    </citation>
    <scope>NUCLEOTIDE SEQUENCE [LARGE SCALE GENOMIC DNA]</scope>
    <source>
        <strain evidence="1 2">HCH-1</strain>
    </source>
</reference>
<evidence type="ECO:0000313" key="2">
    <source>
        <dbReference type="Proteomes" id="UP000060487"/>
    </source>
</evidence>
<sequence length="93" mass="11116">MRVPKTWIHFISGKIINDLAKSGLIESKVSHEELLREAEQVILYEMMAEDRLNDEVREILRSYEGEIEKKRLDYKSLFDMTKHRLVKERNIVI</sequence>
<gene>
    <name evidence="1" type="ORF">ASN18_0797</name>
</gene>
<dbReference type="Proteomes" id="UP000060487">
    <property type="component" value="Unassembled WGS sequence"/>
</dbReference>
<proteinExistence type="predicted"/>
<dbReference type="Pfam" id="PF04368">
    <property type="entry name" value="DUF507"/>
    <property type="match status" value="1"/>
</dbReference>
<comment type="caution">
    <text evidence="1">The sequence shown here is derived from an EMBL/GenBank/DDBJ whole genome shotgun (WGS) entry which is preliminary data.</text>
</comment>
<protein>
    <recommendedName>
        <fullName evidence="3">Protein containing DUF507</fullName>
    </recommendedName>
</protein>
<dbReference type="RefSeq" id="WP_085051323.1">
    <property type="nucleotide sequence ID" value="NZ_LNQR01000030.1"/>
</dbReference>
<name>A0ABR5SM34_9BACT</name>
<dbReference type="InterPro" id="IPR007463">
    <property type="entry name" value="DUF507"/>
</dbReference>